<dbReference type="Proteomes" id="UP000887043">
    <property type="component" value="Unassembled WGS sequence"/>
</dbReference>
<dbReference type="EMBL" id="NPJF01000015">
    <property type="protein sequence ID" value="OYP56996.1"/>
    <property type="molecule type" value="Genomic_DNA"/>
</dbReference>
<dbReference type="Pfam" id="PF11276">
    <property type="entry name" value="DUF3078"/>
    <property type="match status" value="1"/>
</dbReference>
<reference evidence="1" key="2">
    <citation type="submission" date="2021-08" db="EMBL/GenBank/DDBJ databases">
        <title>Prevotella lacticifex sp. nov., isolated from rumen of cow.</title>
        <authorList>
            <person name="Shinkai T."/>
            <person name="Ikeyama N."/>
            <person name="Kumagai M."/>
            <person name="Ohmori H."/>
            <person name="Sakamoto M."/>
            <person name="Ohkuma M."/>
            <person name="Mitsumori M."/>
        </authorList>
    </citation>
    <scope>NUCLEOTIDE SEQUENCE</scope>
    <source>
        <strain evidence="1">DSM 11371</strain>
    </source>
</reference>
<comment type="caution">
    <text evidence="1">The sequence shown here is derived from an EMBL/GenBank/DDBJ whole genome shotgun (WGS) entry which is preliminary data.</text>
</comment>
<accession>A0AA37HX68</accession>
<protein>
    <submittedName>
        <fullName evidence="2">DUF3078 domain-containing protein</fullName>
    </submittedName>
</protein>
<evidence type="ECO:0000313" key="3">
    <source>
        <dbReference type="Proteomes" id="UP000216189"/>
    </source>
</evidence>
<reference evidence="2 3" key="1">
    <citation type="submission" date="2017-08" db="EMBL/GenBank/DDBJ databases">
        <title>Comparative genomics of non-oral Prevotella species.</title>
        <authorList>
            <person name="Accetto T."/>
            <person name="Nograsek B."/>
            <person name="Avgustin G."/>
        </authorList>
    </citation>
    <scope>NUCLEOTIDE SEQUENCE [LARGE SCALE GENOMIC DNA]</scope>
    <source>
        <strain evidence="2 3">TC1-1</strain>
    </source>
</reference>
<evidence type="ECO:0000313" key="4">
    <source>
        <dbReference type="Proteomes" id="UP000887043"/>
    </source>
</evidence>
<sequence>MFNLGSQAQRRARQTHIDDVSLSFLRQYDDSLKNYERRLDTLQSMVKPLSVENDFILFSPLTFYKGPAKDILNLEKQQGGIANRLLNNSLMNIYLRRPDLIRFTENELISTSINGVDDHSVQNPSHNIIDRVAPVPMEPDVISMDVWVTKPNFWTFSGDYYLQFLQNYISGNWYKGGESNYSMLGSVTLQANYNNKQKVKWDNKLELKLGYQTSRGDTLHKYKTSEDLLRYTGKLGLQAASKWYYTLQLIAYTQFTRGYKSNDPFVYSDFMSPFNLNVSVGMDYTVSWLNKKLTGTVHLAPFAFNWKYVDRLELSTRNGIDEGRHSLSDFGSEFTVDLTWALSDMVKWKTRMYGYTTYNRTEFEWENQISLQFNRYISANIFLYPRFDDGGTRDTDYGYWEFKEYCSLGFSYSF</sequence>
<proteinExistence type="predicted"/>
<name>A0AA37HX68_SEGBR</name>
<gene>
    <name evidence="2" type="ORF">CIK91_01470</name>
    <name evidence="1" type="ORF">PRRU23_10790</name>
</gene>
<dbReference type="InterPro" id="IPR021428">
    <property type="entry name" value="DUF3078"/>
</dbReference>
<dbReference type="AlphaFoldDB" id="A0AA37HX68"/>
<dbReference type="EMBL" id="BPTR01000001">
    <property type="protein sequence ID" value="GJG27379.1"/>
    <property type="molecule type" value="Genomic_DNA"/>
</dbReference>
<dbReference type="Proteomes" id="UP000216189">
    <property type="component" value="Unassembled WGS sequence"/>
</dbReference>
<evidence type="ECO:0000313" key="1">
    <source>
        <dbReference type="EMBL" id="GJG27379.1"/>
    </source>
</evidence>
<organism evidence="1 4">
    <name type="scientific">Segatella bryantii</name>
    <name type="common">Prevotella bryantii</name>
    <dbReference type="NCBI Taxonomy" id="77095"/>
    <lineage>
        <taxon>Bacteria</taxon>
        <taxon>Pseudomonadati</taxon>
        <taxon>Bacteroidota</taxon>
        <taxon>Bacteroidia</taxon>
        <taxon>Bacteroidales</taxon>
        <taxon>Prevotellaceae</taxon>
        <taxon>Segatella</taxon>
    </lineage>
</organism>
<keyword evidence="3" id="KW-1185">Reference proteome</keyword>
<evidence type="ECO:0000313" key="2">
    <source>
        <dbReference type="EMBL" id="OYP56996.1"/>
    </source>
</evidence>